<dbReference type="AlphaFoldDB" id="A0A1D8GDI5"/>
<evidence type="ECO:0000259" key="2">
    <source>
        <dbReference type="PROSITE" id="PS50887"/>
    </source>
</evidence>
<dbReference type="InterPro" id="IPR000160">
    <property type="entry name" value="GGDEF_dom"/>
</dbReference>
<dbReference type="GO" id="GO:0052621">
    <property type="term" value="F:diguanylate cyclase activity"/>
    <property type="evidence" value="ECO:0007669"/>
    <property type="project" value="TreeGrafter"/>
</dbReference>
<dbReference type="CDD" id="cd01949">
    <property type="entry name" value="GGDEF"/>
    <property type="match status" value="1"/>
</dbReference>
<dbReference type="Gene3D" id="3.30.450.40">
    <property type="match status" value="2"/>
</dbReference>
<proteinExistence type="predicted"/>
<keyword evidence="1" id="KW-0472">Membrane</keyword>
<dbReference type="SMART" id="SM00065">
    <property type="entry name" value="GAF"/>
    <property type="match status" value="1"/>
</dbReference>
<dbReference type="InterPro" id="IPR029787">
    <property type="entry name" value="Nucleotide_cyclase"/>
</dbReference>
<name>A0A1D8GDI5_9FIRM</name>
<sequence>MRKNLIFKIYLSLIIFTLSITILSIILIQQKIIPSFENWQSGTLFLFIFAIVSFAFFPAIYLMRKVTKLYKKIKEIQGDSLCINNEKSLGDLKLVNIISIFDEIDKIGRKMRILQFENRILYDTALAIHTSASLQELLDIILARLTTHTNADFGLIFLLDGDELTLKSHSNISEKNIEKKSFRIGEGLVGWTVHKGEGMLTQNVKRDYRYIRCVDNTKAQITIPIKMYERVLGVLVLGSEKISYFTDSDFKLINTISGEIGLAINNARLTEKLKKENQNNQVLFELTKKITASVDLNKVAEIGVKTIAEVIGAQSCVLAVSDEESNSLKIIASYGIVEKNQQLLELNGTIEEAFHKKYPVGIKINDGYAYSIPLLSMKNCIGILHVHAENVLSKDEIELINSAVTPLSTALENALLYKNIENLALRDGLTNMYNYRYFQEVLDEYVKQAELYNAHLSLVMLDIDNFKQYNDTYGHPVGDLLLKKITDVMQNNLRPNDIIARYGGDEFSIILPNTDIKEASTIMERIKNTISAHEFKIEDEKEKTDEEALGESSFKDDNILRKSFKRWIADKWVLNKFKTMSKSFNITISVGICSLADVHYDKEALIKNADKASLESKQKGKNQVSIWKPLTTE</sequence>
<feature type="transmembrane region" description="Helical" evidence="1">
    <location>
        <begin position="9"/>
        <end position="32"/>
    </location>
</feature>
<evidence type="ECO:0000313" key="3">
    <source>
        <dbReference type="EMBL" id="AOT68985.1"/>
    </source>
</evidence>
<accession>A0A1D8GDI5</accession>
<dbReference type="KEGG" id="gfe:Gferi_05090"/>
<dbReference type="EMBL" id="CP017269">
    <property type="protein sequence ID" value="AOT68985.1"/>
    <property type="molecule type" value="Genomic_DNA"/>
</dbReference>
<dbReference type="GO" id="GO:0005886">
    <property type="term" value="C:plasma membrane"/>
    <property type="evidence" value="ECO:0007669"/>
    <property type="project" value="TreeGrafter"/>
</dbReference>
<dbReference type="InterPro" id="IPR050469">
    <property type="entry name" value="Diguanylate_Cyclase"/>
</dbReference>
<dbReference type="PROSITE" id="PS50887">
    <property type="entry name" value="GGDEF"/>
    <property type="match status" value="1"/>
</dbReference>
<dbReference type="GO" id="GO:0043709">
    <property type="term" value="P:cell adhesion involved in single-species biofilm formation"/>
    <property type="evidence" value="ECO:0007669"/>
    <property type="project" value="TreeGrafter"/>
</dbReference>
<dbReference type="SUPFAM" id="SSF55781">
    <property type="entry name" value="GAF domain-like"/>
    <property type="match status" value="2"/>
</dbReference>
<keyword evidence="1" id="KW-1133">Transmembrane helix</keyword>
<evidence type="ECO:0000313" key="4">
    <source>
        <dbReference type="Proteomes" id="UP000095743"/>
    </source>
</evidence>
<dbReference type="STRING" id="1424294.Gferi_05090"/>
<dbReference type="SMART" id="SM00267">
    <property type="entry name" value="GGDEF"/>
    <property type="match status" value="1"/>
</dbReference>
<dbReference type="PANTHER" id="PTHR45138:SF9">
    <property type="entry name" value="DIGUANYLATE CYCLASE DGCM-RELATED"/>
    <property type="match status" value="1"/>
</dbReference>
<dbReference type="InterPro" id="IPR043128">
    <property type="entry name" value="Rev_trsase/Diguanyl_cyclase"/>
</dbReference>
<dbReference type="InterPro" id="IPR003018">
    <property type="entry name" value="GAF"/>
</dbReference>
<dbReference type="OrthoDB" id="9805474at2"/>
<dbReference type="PANTHER" id="PTHR45138">
    <property type="entry name" value="REGULATORY COMPONENTS OF SENSORY TRANSDUCTION SYSTEM"/>
    <property type="match status" value="1"/>
</dbReference>
<keyword evidence="1" id="KW-0812">Transmembrane</keyword>
<dbReference type="InterPro" id="IPR029016">
    <property type="entry name" value="GAF-like_dom_sf"/>
</dbReference>
<protein>
    <submittedName>
        <fullName evidence="3">Diguanylate cyclase</fullName>
    </submittedName>
</protein>
<dbReference type="Pfam" id="PF00990">
    <property type="entry name" value="GGDEF"/>
    <property type="match status" value="1"/>
</dbReference>
<dbReference type="NCBIfam" id="TIGR00254">
    <property type="entry name" value="GGDEF"/>
    <property type="match status" value="1"/>
</dbReference>
<dbReference type="Pfam" id="PF13185">
    <property type="entry name" value="GAF_2"/>
    <property type="match status" value="1"/>
</dbReference>
<feature type="domain" description="GGDEF" evidence="2">
    <location>
        <begin position="454"/>
        <end position="629"/>
    </location>
</feature>
<dbReference type="SUPFAM" id="SSF55073">
    <property type="entry name" value="Nucleotide cyclase"/>
    <property type="match status" value="1"/>
</dbReference>
<evidence type="ECO:0000256" key="1">
    <source>
        <dbReference type="SAM" id="Phobius"/>
    </source>
</evidence>
<feature type="transmembrane region" description="Helical" evidence="1">
    <location>
        <begin position="44"/>
        <end position="63"/>
    </location>
</feature>
<dbReference type="Proteomes" id="UP000095743">
    <property type="component" value="Chromosome"/>
</dbReference>
<dbReference type="Gene3D" id="3.30.70.270">
    <property type="match status" value="1"/>
</dbReference>
<gene>
    <name evidence="3" type="ORF">Gferi_05090</name>
</gene>
<keyword evidence="4" id="KW-1185">Reference proteome</keyword>
<dbReference type="GO" id="GO:1902201">
    <property type="term" value="P:negative regulation of bacterial-type flagellum-dependent cell motility"/>
    <property type="evidence" value="ECO:0007669"/>
    <property type="project" value="TreeGrafter"/>
</dbReference>
<reference evidence="3 4" key="1">
    <citation type="submission" date="2016-09" db="EMBL/GenBank/DDBJ databases">
        <title>Genomic analysis reveals versatility of anaerobic energy metabolism of Geosporobacter ferrireducens IRF9 of phylum Firmicutes.</title>
        <authorList>
            <person name="Kim S.-J."/>
        </authorList>
    </citation>
    <scope>NUCLEOTIDE SEQUENCE [LARGE SCALE GENOMIC DNA]</scope>
    <source>
        <strain evidence="3 4">IRF9</strain>
    </source>
</reference>
<organism evidence="3 4">
    <name type="scientific">Geosporobacter ferrireducens</name>
    <dbReference type="NCBI Taxonomy" id="1424294"/>
    <lineage>
        <taxon>Bacteria</taxon>
        <taxon>Bacillati</taxon>
        <taxon>Bacillota</taxon>
        <taxon>Clostridia</taxon>
        <taxon>Peptostreptococcales</taxon>
        <taxon>Thermotaleaceae</taxon>
        <taxon>Geosporobacter</taxon>
    </lineage>
</organism>